<comment type="similarity">
    <text evidence="1">Belongs to the sigma-70 factor family. ECF subfamily.</text>
</comment>
<dbReference type="Gene3D" id="1.10.10.10">
    <property type="entry name" value="Winged helix-like DNA-binding domain superfamily/Winged helix DNA-binding domain"/>
    <property type="match status" value="1"/>
</dbReference>
<dbReference type="EMBL" id="JAEKNR010000186">
    <property type="protein sequence ID" value="MBJ7600083.1"/>
    <property type="molecule type" value="Genomic_DNA"/>
</dbReference>
<dbReference type="InterPro" id="IPR036388">
    <property type="entry name" value="WH-like_DNA-bd_sf"/>
</dbReference>
<evidence type="ECO:0000259" key="7">
    <source>
        <dbReference type="Pfam" id="PF08281"/>
    </source>
</evidence>
<evidence type="ECO:0000256" key="1">
    <source>
        <dbReference type="ARBA" id="ARBA00010641"/>
    </source>
</evidence>
<dbReference type="InterPro" id="IPR013249">
    <property type="entry name" value="RNA_pol_sigma70_r4_t2"/>
</dbReference>
<keyword evidence="3" id="KW-0731">Sigma factor</keyword>
<keyword evidence="9" id="KW-1185">Reference proteome</keyword>
<name>A0A934KCU9_9BACT</name>
<feature type="compositionally biased region" description="Low complexity" evidence="5">
    <location>
        <begin position="9"/>
        <end position="22"/>
    </location>
</feature>
<dbReference type="GO" id="GO:0003677">
    <property type="term" value="F:DNA binding"/>
    <property type="evidence" value="ECO:0007669"/>
    <property type="project" value="InterPro"/>
</dbReference>
<feature type="domain" description="RNA polymerase sigma factor 70 region 4 type 2" evidence="7">
    <location>
        <begin position="118"/>
        <end position="168"/>
    </location>
</feature>
<organism evidence="8 9">
    <name type="scientific">Candidatus Nephthysia bennettiae</name>
    <dbReference type="NCBI Taxonomy" id="3127016"/>
    <lineage>
        <taxon>Bacteria</taxon>
        <taxon>Bacillati</taxon>
        <taxon>Candidatus Dormiibacterota</taxon>
        <taxon>Candidatus Dormibacteria</taxon>
        <taxon>Candidatus Dormibacterales</taxon>
        <taxon>Candidatus Dormibacteraceae</taxon>
        <taxon>Candidatus Nephthysia</taxon>
    </lineage>
</organism>
<dbReference type="Proteomes" id="UP000612893">
    <property type="component" value="Unassembled WGS sequence"/>
</dbReference>
<dbReference type="GO" id="GO:0016987">
    <property type="term" value="F:sigma factor activity"/>
    <property type="evidence" value="ECO:0007669"/>
    <property type="project" value="UniProtKB-KW"/>
</dbReference>
<keyword evidence="2" id="KW-0805">Transcription regulation</keyword>
<dbReference type="InterPro" id="IPR039425">
    <property type="entry name" value="RNA_pol_sigma-70-like"/>
</dbReference>
<proteinExistence type="inferred from homology"/>
<protein>
    <submittedName>
        <fullName evidence="8">Sigma-70 family RNA polymerase sigma factor</fullName>
    </submittedName>
</protein>
<feature type="domain" description="RNA polymerase sigma-70 region 2" evidence="6">
    <location>
        <begin position="31"/>
        <end position="90"/>
    </location>
</feature>
<evidence type="ECO:0000259" key="6">
    <source>
        <dbReference type="Pfam" id="PF04542"/>
    </source>
</evidence>
<evidence type="ECO:0000256" key="3">
    <source>
        <dbReference type="ARBA" id="ARBA00023082"/>
    </source>
</evidence>
<dbReference type="GO" id="GO:0006352">
    <property type="term" value="P:DNA-templated transcription initiation"/>
    <property type="evidence" value="ECO:0007669"/>
    <property type="project" value="InterPro"/>
</dbReference>
<evidence type="ECO:0000256" key="4">
    <source>
        <dbReference type="ARBA" id="ARBA00023163"/>
    </source>
</evidence>
<gene>
    <name evidence="8" type="ORF">JF922_18650</name>
</gene>
<evidence type="ECO:0000256" key="2">
    <source>
        <dbReference type="ARBA" id="ARBA00023015"/>
    </source>
</evidence>
<evidence type="ECO:0000256" key="5">
    <source>
        <dbReference type="SAM" id="MobiDB-lite"/>
    </source>
</evidence>
<dbReference type="InterPro" id="IPR013324">
    <property type="entry name" value="RNA_pol_sigma_r3/r4-like"/>
</dbReference>
<evidence type="ECO:0000313" key="9">
    <source>
        <dbReference type="Proteomes" id="UP000612893"/>
    </source>
</evidence>
<dbReference type="SUPFAM" id="SSF88946">
    <property type="entry name" value="Sigma2 domain of RNA polymerase sigma factors"/>
    <property type="match status" value="1"/>
</dbReference>
<reference evidence="8" key="1">
    <citation type="submission" date="2020-10" db="EMBL/GenBank/DDBJ databases">
        <title>Ca. Dormibacterota MAGs.</title>
        <authorList>
            <person name="Montgomery K."/>
        </authorList>
    </citation>
    <scope>NUCLEOTIDE SEQUENCE [LARGE SCALE GENOMIC DNA]</scope>
    <source>
        <strain evidence="8">SC8812_S17_10</strain>
    </source>
</reference>
<dbReference type="AlphaFoldDB" id="A0A934KCU9"/>
<keyword evidence="4" id="KW-0804">Transcription</keyword>
<comment type="caution">
    <text evidence="8">The sequence shown here is derived from an EMBL/GenBank/DDBJ whole genome shotgun (WGS) entry which is preliminary data.</text>
</comment>
<dbReference type="PANTHER" id="PTHR43133">
    <property type="entry name" value="RNA POLYMERASE ECF-TYPE SIGMA FACTO"/>
    <property type="match status" value="1"/>
</dbReference>
<dbReference type="SUPFAM" id="SSF88659">
    <property type="entry name" value="Sigma3 and sigma4 domains of RNA polymerase sigma factors"/>
    <property type="match status" value="1"/>
</dbReference>
<dbReference type="Pfam" id="PF08281">
    <property type="entry name" value="Sigma70_r4_2"/>
    <property type="match status" value="1"/>
</dbReference>
<accession>A0A934KCU9</accession>
<dbReference type="Gene3D" id="1.10.1740.10">
    <property type="match status" value="1"/>
</dbReference>
<sequence length="191" mass="20884">MAATTAETVGVSVGDQDSAGGDASDDPVEDLAFVYAFIYRRVGNREDAEDLTQEVALKALHRLRRDRPLAAVRAYLVATARSVMANFWTQRLGLPADELREEIGTRPAETPRSHEAEEEVERVLSLLPDHYRQLLELRFLRGYSTKDVANELSTTVGAVKVMQLRALRAAARLAAPPPSAPSLSDGRSGGR</sequence>
<dbReference type="InterPro" id="IPR013325">
    <property type="entry name" value="RNA_pol_sigma_r2"/>
</dbReference>
<dbReference type="InterPro" id="IPR014284">
    <property type="entry name" value="RNA_pol_sigma-70_dom"/>
</dbReference>
<dbReference type="Pfam" id="PF04542">
    <property type="entry name" value="Sigma70_r2"/>
    <property type="match status" value="1"/>
</dbReference>
<evidence type="ECO:0000313" key="8">
    <source>
        <dbReference type="EMBL" id="MBJ7600083.1"/>
    </source>
</evidence>
<dbReference type="InterPro" id="IPR007627">
    <property type="entry name" value="RNA_pol_sigma70_r2"/>
</dbReference>
<dbReference type="NCBIfam" id="TIGR02937">
    <property type="entry name" value="sigma70-ECF"/>
    <property type="match status" value="1"/>
</dbReference>
<feature type="region of interest" description="Disordered" evidence="5">
    <location>
        <begin position="1"/>
        <end position="25"/>
    </location>
</feature>
<dbReference type="PANTHER" id="PTHR43133:SF57">
    <property type="entry name" value="RNA POLYMERASE SIGMA-70 FACTOR"/>
    <property type="match status" value="1"/>
</dbReference>